<keyword evidence="2" id="KW-0645">Protease</keyword>
<evidence type="ECO:0000313" key="7">
    <source>
        <dbReference type="EMBL" id="SFD99952.1"/>
    </source>
</evidence>
<dbReference type="STRING" id="1045775.SAMN05216378_1926"/>
<dbReference type="PANTHER" id="PTHR47053">
    <property type="entry name" value="MUREIN DD-ENDOPEPTIDASE MEPH-RELATED"/>
    <property type="match status" value="1"/>
</dbReference>
<dbReference type="PANTHER" id="PTHR47053:SF1">
    <property type="entry name" value="MUREIN DD-ENDOPEPTIDASE MEPH-RELATED"/>
    <property type="match status" value="1"/>
</dbReference>
<organism evidence="7 8">
    <name type="scientific">Paenibacillus catalpae</name>
    <dbReference type="NCBI Taxonomy" id="1045775"/>
    <lineage>
        <taxon>Bacteria</taxon>
        <taxon>Bacillati</taxon>
        <taxon>Bacillota</taxon>
        <taxon>Bacilli</taxon>
        <taxon>Bacillales</taxon>
        <taxon>Paenibacillaceae</taxon>
        <taxon>Paenibacillus</taxon>
    </lineage>
</organism>
<evidence type="ECO:0000256" key="5">
    <source>
        <dbReference type="SAM" id="SignalP"/>
    </source>
</evidence>
<evidence type="ECO:0000313" key="8">
    <source>
        <dbReference type="Proteomes" id="UP000198855"/>
    </source>
</evidence>
<evidence type="ECO:0000256" key="1">
    <source>
        <dbReference type="ARBA" id="ARBA00007074"/>
    </source>
</evidence>
<dbReference type="InterPro" id="IPR000064">
    <property type="entry name" value="NLP_P60_dom"/>
</dbReference>
<dbReference type="RefSeq" id="WP_091183999.1">
    <property type="nucleotide sequence ID" value="NZ_FOMT01000002.1"/>
</dbReference>
<evidence type="ECO:0000256" key="3">
    <source>
        <dbReference type="ARBA" id="ARBA00022801"/>
    </source>
</evidence>
<keyword evidence="4" id="KW-0788">Thiol protease</keyword>
<dbReference type="InterPro" id="IPR051202">
    <property type="entry name" value="Peptidase_C40"/>
</dbReference>
<dbReference type="InterPro" id="IPR038765">
    <property type="entry name" value="Papain-like_cys_pep_sf"/>
</dbReference>
<sequence>MKFTTKIAMLLVAITLPVTALLHTTADAASMSADAKRAKIVSTALKLKGKVNYVSWQNRQEKRAPYATDCSGFTALVYRLADVGVKLVNRDDDDQAKVGTKVGYGNFKKGDLLFFWNSGSKNHSDVGHVGIYVGDGKMIHNASPSKDVIVSSINSSYYKERFIVGRRVIK</sequence>
<gene>
    <name evidence="7" type="ORF">SAMN05216378_1926</name>
</gene>
<evidence type="ECO:0000256" key="2">
    <source>
        <dbReference type="ARBA" id="ARBA00022670"/>
    </source>
</evidence>
<feature type="chain" id="PRO_5011698606" evidence="5">
    <location>
        <begin position="29"/>
        <end position="170"/>
    </location>
</feature>
<dbReference type="GO" id="GO:0008234">
    <property type="term" value="F:cysteine-type peptidase activity"/>
    <property type="evidence" value="ECO:0007669"/>
    <property type="project" value="UniProtKB-KW"/>
</dbReference>
<dbReference type="OrthoDB" id="9813118at2"/>
<name>A0A1I1WY14_9BACL</name>
<accession>A0A1I1WY14</accession>
<dbReference type="Pfam" id="PF00877">
    <property type="entry name" value="NLPC_P60"/>
    <property type="match status" value="1"/>
</dbReference>
<protein>
    <submittedName>
        <fullName evidence="7">Cell wall-associated hydrolase, NlpC family</fullName>
    </submittedName>
</protein>
<keyword evidence="8" id="KW-1185">Reference proteome</keyword>
<evidence type="ECO:0000259" key="6">
    <source>
        <dbReference type="PROSITE" id="PS51935"/>
    </source>
</evidence>
<proteinExistence type="inferred from homology"/>
<dbReference type="SUPFAM" id="SSF54001">
    <property type="entry name" value="Cysteine proteinases"/>
    <property type="match status" value="1"/>
</dbReference>
<feature type="signal peptide" evidence="5">
    <location>
        <begin position="1"/>
        <end position="28"/>
    </location>
</feature>
<reference evidence="8" key="1">
    <citation type="submission" date="2016-10" db="EMBL/GenBank/DDBJ databases">
        <authorList>
            <person name="Varghese N."/>
            <person name="Submissions S."/>
        </authorList>
    </citation>
    <scope>NUCLEOTIDE SEQUENCE [LARGE SCALE GENOMIC DNA]</scope>
    <source>
        <strain evidence="8">CGMCC 1.10784</strain>
    </source>
</reference>
<feature type="domain" description="NlpC/P60" evidence="6">
    <location>
        <begin position="34"/>
        <end position="169"/>
    </location>
</feature>
<dbReference type="Gene3D" id="3.90.1720.10">
    <property type="entry name" value="endopeptidase domain like (from Nostoc punctiforme)"/>
    <property type="match status" value="1"/>
</dbReference>
<evidence type="ECO:0000256" key="4">
    <source>
        <dbReference type="ARBA" id="ARBA00022807"/>
    </source>
</evidence>
<dbReference type="GO" id="GO:0006508">
    <property type="term" value="P:proteolysis"/>
    <property type="evidence" value="ECO:0007669"/>
    <property type="project" value="UniProtKB-KW"/>
</dbReference>
<dbReference type="Proteomes" id="UP000198855">
    <property type="component" value="Unassembled WGS sequence"/>
</dbReference>
<dbReference type="EMBL" id="FOMT01000002">
    <property type="protein sequence ID" value="SFD99952.1"/>
    <property type="molecule type" value="Genomic_DNA"/>
</dbReference>
<keyword evidence="5" id="KW-0732">Signal</keyword>
<keyword evidence="3 7" id="KW-0378">Hydrolase</keyword>
<dbReference type="PROSITE" id="PS51935">
    <property type="entry name" value="NLPC_P60"/>
    <property type="match status" value="1"/>
</dbReference>
<dbReference type="AlphaFoldDB" id="A0A1I1WY14"/>
<comment type="similarity">
    <text evidence="1">Belongs to the peptidase C40 family.</text>
</comment>